<proteinExistence type="predicted"/>
<dbReference type="AlphaFoldDB" id="A0A383AU49"/>
<protein>
    <recommendedName>
        <fullName evidence="1">Calcium/calmodulin-dependent protein kinase II association-domain domain-containing protein</fullName>
    </recommendedName>
</protein>
<feature type="non-terminal residue" evidence="2">
    <location>
        <position position="107"/>
    </location>
</feature>
<dbReference type="InterPro" id="IPR013543">
    <property type="entry name" value="Ca/CaM-dep_prot_kinase-assoc"/>
</dbReference>
<organism evidence="2">
    <name type="scientific">marine metagenome</name>
    <dbReference type="NCBI Taxonomy" id="408172"/>
    <lineage>
        <taxon>unclassified sequences</taxon>
        <taxon>metagenomes</taxon>
        <taxon>ecological metagenomes</taxon>
    </lineage>
</organism>
<feature type="non-terminal residue" evidence="2">
    <location>
        <position position="1"/>
    </location>
</feature>
<dbReference type="GO" id="GO:0005516">
    <property type="term" value="F:calmodulin binding"/>
    <property type="evidence" value="ECO:0007669"/>
    <property type="project" value="InterPro"/>
</dbReference>
<reference evidence="2" key="1">
    <citation type="submission" date="2018-05" db="EMBL/GenBank/DDBJ databases">
        <authorList>
            <person name="Lanie J.A."/>
            <person name="Ng W.-L."/>
            <person name="Kazmierczak K.M."/>
            <person name="Andrzejewski T.M."/>
            <person name="Davidsen T.M."/>
            <person name="Wayne K.J."/>
            <person name="Tettelin H."/>
            <person name="Glass J.I."/>
            <person name="Rusch D."/>
            <person name="Podicherti R."/>
            <person name="Tsui H.-C.T."/>
            <person name="Winkler M.E."/>
        </authorList>
    </citation>
    <scope>NUCLEOTIDE SEQUENCE</scope>
</reference>
<dbReference type="InterPro" id="IPR032710">
    <property type="entry name" value="NTF2-like_dom_sf"/>
</dbReference>
<sequence>VQDHDELLQLSQQLLDAIAVNDWAVYERLCATDLTAFEPEARGQRVAGLDFHRFYFDLGPVQGARCTTMVDPQVRMLGEDAALVTYIRLVQSSSDQGTVTSRCEESR</sequence>
<dbReference type="EMBL" id="UINC01195073">
    <property type="protein sequence ID" value="SVE11476.1"/>
    <property type="molecule type" value="Genomic_DNA"/>
</dbReference>
<gene>
    <name evidence="2" type="ORF">METZ01_LOCUS464330</name>
</gene>
<dbReference type="GO" id="GO:0004683">
    <property type="term" value="F:calcium/calmodulin-dependent protein kinase activity"/>
    <property type="evidence" value="ECO:0007669"/>
    <property type="project" value="InterPro"/>
</dbReference>
<dbReference type="SUPFAM" id="SSF54427">
    <property type="entry name" value="NTF2-like"/>
    <property type="match status" value="1"/>
</dbReference>
<dbReference type="Pfam" id="PF08332">
    <property type="entry name" value="CaMKII_AD"/>
    <property type="match status" value="1"/>
</dbReference>
<name>A0A383AU49_9ZZZZ</name>
<accession>A0A383AU49</accession>
<evidence type="ECO:0000313" key="2">
    <source>
        <dbReference type="EMBL" id="SVE11476.1"/>
    </source>
</evidence>
<evidence type="ECO:0000259" key="1">
    <source>
        <dbReference type="Pfam" id="PF08332"/>
    </source>
</evidence>
<dbReference type="Gene3D" id="3.10.450.50">
    <property type="match status" value="1"/>
</dbReference>
<feature type="domain" description="Calcium/calmodulin-dependent protein kinase II association-domain" evidence="1">
    <location>
        <begin position="5"/>
        <end position="106"/>
    </location>
</feature>